<dbReference type="WBParaSite" id="nRc.2.0.1.t37629-RA">
    <property type="protein sequence ID" value="nRc.2.0.1.t37629-RA"/>
    <property type="gene ID" value="nRc.2.0.1.g37629"/>
</dbReference>
<feature type="compositionally biased region" description="Polar residues" evidence="1">
    <location>
        <begin position="1"/>
        <end position="11"/>
    </location>
</feature>
<name>A0A915KIA0_ROMCU</name>
<proteinExistence type="predicted"/>
<evidence type="ECO:0000256" key="1">
    <source>
        <dbReference type="SAM" id="MobiDB-lite"/>
    </source>
</evidence>
<protein>
    <submittedName>
        <fullName evidence="3">Uncharacterized protein</fullName>
    </submittedName>
</protein>
<organism evidence="2 3">
    <name type="scientific">Romanomermis culicivorax</name>
    <name type="common">Nematode worm</name>
    <dbReference type="NCBI Taxonomy" id="13658"/>
    <lineage>
        <taxon>Eukaryota</taxon>
        <taxon>Metazoa</taxon>
        <taxon>Ecdysozoa</taxon>
        <taxon>Nematoda</taxon>
        <taxon>Enoplea</taxon>
        <taxon>Dorylaimia</taxon>
        <taxon>Mermithida</taxon>
        <taxon>Mermithoidea</taxon>
        <taxon>Mermithidae</taxon>
        <taxon>Romanomermis</taxon>
    </lineage>
</organism>
<feature type="region of interest" description="Disordered" evidence="1">
    <location>
        <begin position="1"/>
        <end position="27"/>
    </location>
</feature>
<dbReference type="AlphaFoldDB" id="A0A915KIA0"/>
<sequence length="72" mass="8146">MISDSSLSSNGLAKYSNGYDDGQIPYKQLTRPNHIPLNGENKFPHSFDIVSYRPNPNTVLQPFANDCHYQTM</sequence>
<evidence type="ECO:0000313" key="3">
    <source>
        <dbReference type="WBParaSite" id="nRc.2.0.1.t37629-RA"/>
    </source>
</evidence>
<dbReference type="Proteomes" id="UP000887565">
    <property type="component" value="Unplaced"/>
</dbReference>
<keyword evidence="2" id="KW-1185">Reference proteome</keyword>
<accession>A0A915KIA0</accession>
<evidence type="ECO:0000313" key="2">
    <source>
        <dbReference type="Proteomes" id="UP000887565"/>
    </source>
</evidence>
<reference evidence="3" key="1">
    <citation type="submission" date="2022-11" db="UniProtKB">
        <authorList>
            <consortium name="WormBaseParasite"/>
        </authorList>
    </citation>
    <scope>IDENTIFICATION</scope>
</reference>